<name>A0A3S2UTB5_9SPHN</name>
<reference evidence="6 7" key="1">
    <citation type="submission" date="2019-01" db="EMBL/GenBank/DDBJ databases">
        <authorList>
            <person name="Chen W.-M."/>
        </authorList>
    </citation>
    <scope>NUCLEOTIDE SEQUENCE [LARGE SCALE GENOMIC DNA]</scope>
    <source>
        <strain evidence="6 7">FSY-9</strain>
    </source>
</reference>
<sequence>MSEDMRDIRPQVALPKQGLPLPVMGGMLAALALGLFVTLERHRLAPEAKAAPMPERVAPVPELSALPLADAPETKPEAPRNVVAYSEPLRLFPPANPRGTPWQPYRQTSGQIALEDMPAPTSGIAPQPVSRPLPPARASMAATVAANGGALTIDLTGGASVRGQGVNQEDEPVRATLITGWASVIAQGTIIAAVLETPLNSDRPGMARALVTQDVRGFDGSRVLIPRGSRLIGEFKADASAGKRRVFVTWGRLIRPDGVAIRIASPATDAMGGAGVAGSVNTHAAQRLANAVLQSALSVGVNVASAAAISSGGTVLYGMPLSGSAVGQQLAPSVDRPATVKVREGSEIAVLVARDLDFAGAPVLP</sequence>
<dbReference type="OrthoDB" id="9807354at2"/>
<dbReference type="Proteomes" id="UP000282837">
    <property type="component" value="Unassembled WGS sequence"/>
</dbReference>
<evidence type="ECO:0000256" key="5">
    <source>
        <dbReference type="ARBA" id="ARBA00023136"/>
    </source>
</evidence>
<dbReference type="InterPro" id="IPR042217">
    <property type="entry name" value="T4SS_VirB10/TrbI"/>
</dbReference>
<dbReference type="EMBL" id="SACO01000003">
    <property type="protein sequence ID" value="RVU06430.1"/>
    <property type="molecule type" value="Genomic_DNA"/>
</dbReference>
<dbReference type="Gene3D" id="2.40.128.260">
    <property type="entry name" value="Type IV secretion system, VirB10/TraB/TrbI"/>
    <property type="match status" value="1"/>
</dbReference>
<evidence type="ECO:0008006" key="8">
    <source>
        <dbReference type="Google" id="ProtNLM"/>
    </source>
</evidence>
<evidence type="ECO:0000313" key="6">
    <source>
        <dbReference type="EMBL" id="RVU06430.1"/>
    </source>
</evidence>
<accession>A0A3S2UTB5</accession>
<keyword evidence="5" id="KW-0472">Membrane</keyword>
<evidence type="ECO:0000256" key="3">
    <source>
        <dbReference type="ARBA" id="ARBA00022692"/>
    </source>
</evidence>
<keyword evidence="4" id="KW-1133">Transmembrane helix</keyword>
<evidence type="ECO:0000256" key="2">
    <source>
        <dbReference type="ARBA" id="ARBA00010265"/>
    </source>
</evidence>
<evidence type="ECO:0000256" key="1">
    <source>
        <dbReference type="ARBA" id="ARBA00004167"/>
    </source>
</evidence>
<dbReference type="InterPro" id="IPR005498">
    <property type="entry name" value="T4SS_VirB10/TraB/TrbI"/>
</dbReference>
<dbReference type="Pfam" id="PF03743">
    <property type="entry name" value="TrbI"/>
    <property type="match status" value="1"/>
</dbReference>
<dbReference type="GO" id="GO:0016020">
    <property type="term" value="C:membrane"/>
    <property type="evidence" value="ECO:0007669"/>
    <property type="project" value="UniProtKB-SubCell"/>
</dbReference>
<dbReference type="CDD" id="cd16429">
    <property type="entry name" value="VirB10"/>
    <property type="match status" value="1"/>
</dbReference>
<proteinExistence type="inferred from homology"/>
<evidence type="ECO:0000256" key="4">
    <source>
        <dbReference type="ARBA" id="ARBA00022989"/>
    </source>
</evidence>
<comment type="subcellular location">
    <subcellularLocation>
        <location evidence="1">Membrane</location>
        <topology evidence="1">Single-pass membrane protein</topology>
    </subcellularLocation>
</comment>
<organism evidence="6 7">
    <name type="scientific">Novosphingobium umbonatum</name>
    <dbReference type="NCBI Taxonomy" id="1908524"/>
    <lineage>
        <taxon>Bacteria</taxon>
        <taxon>Pseudomonadati</taxon>
        <taxon>Pseudomonadota</taxon>
        <taxon>Alphaproteobacteria</taxon>
        <taxon>Sphingomonadales</taxon>
        <taxon>Sphingomonadaceae</taxon>
        <taxon>Novosphingobium</taxon>
    </lineage>
</organism>
<keyword evidence="7" id="KW-1185">Reference proteome</keyword>
<protein>
    <recommendedName>
        <fullName evidence="8">TrbI/VirB10 family protein</fullName>
    </recommendedName>
</protein>
<comment type="caution">
    <text evidence="6">The sequence shown here is derived from an EMBL/GenBank/DDBJ whole genome shotgun (WGS) entry which is preliminary data.</text>
</comment>
<dbReference type="AlphaFoldDB" id="A0A3S2UTB5"/>
<evidence type="ECO:0000313" key="7">
    <source>
        <dbReference type="Proteomes" id="UP000282837"/>
    </source>
</evidence>
<comment type="similarity">
    <text evidence="2">Belongs to the TrbI/VirB10 family.</text>
</comment>
<gene>
    <name evidence="6" type="ORF">EOE18_06345</name>
</gene>
<dbReference type="RefSeq" id="WP_127707315.1">
    <property type="nucleotide sequence ID" value="NZ_SACO01000003.1"/>
</dbReference>
<keyword evidence="3" id="KW-0812">Transmembrane</keyword>